<accession>A0A7W4Z923</accession>
<dbReference type="GO" id="GO:0052689">
    <property type="term" value="F:carboxylic ester hydrolase activity"/>
    <property type="evidence" value="ECO:0007669"/>
    <property type="project" value="InterPro"/>
</dbReference>
<feature type="domain" description="Carbohydrate esterase 2 N-terminal" evidence="3">
    <location>
        <begin position="62"/>
        <end position="160"/>
    </location>
</feature>
<name>A0A7W4Z923_9GAMM</name>
<dbReference type="Pfam" id="PF17996">
    <property type="entry name" value="CE2_N"/>
    <property type="match status" value="1"/>
</dbReference>
<protein>
    <submittedName>
        <fullName evidence="4">Lysophospholipase L1-like esterase</fullName>
    </submittedName>
</protein>
<dbReference type="Gene3D" id="2.60.120.260">
    <property type="entry name" value="Galactose-binding domain-like"/>
    <property type="match status" value="1"/>
</dbReference>
<reference evidence="4 5" key="1">
    <citation type="submission" date="2020-08" db="EMBL/GenBank/DDBJ databases">
        <title>Genomic Encyclopedia of Type Strains, Phase III (KMG-III): the genomes of soil and plant-associated and newly described type strains.</title>
        <authorList>
            <person name="Whitman W."/>
        </authorList>
    </citation>
    <scope>NUCLEOTIDE SEQUENCE [LARGE SCALE GENOMIC DNA]</scope>
    <source>
        <strain evidence="4 5">CECT 8799</strain>
    </source>
</reference>
<dbReference type="RefSeq" id="WP_183459342.1">
    <property type="nucleotide sequence ID" value="NZ_JACHWZ010000008.1"/>
</dbReference>
<dbReference type="Pfam" id="PF13472">
    <property type="entry name" value="Lipase_GDSL_2"/>
    <property type="match status" value="1"/>
</dbReference>
<dbReference type="Gene3D" id="3.40.50.1110">
    <property type="entry name" value="SGNH hydrolase"/>
    <property type="match status" value="1"/>
</dbReference>
<feature type="domain" description="SGNH hydrolase-type esterase" evidence="2">
    <location>
        <begin position="172"/>
        <end position="355"/>
    </location>
</feature>
<dbReference type="PANTHER" id="PTHR37834">
    <property type="entry name" value="GDSL-LIKE LIPASE/ACYLHYDROLASE DOMAIN PROTEIN (AFU_ORTHOLOGUE AFUA_2G00620)"/>
    <property type="match status" value="1"/>
</dbReference>
<organism evidence="4 5">
    <name type="scientific">Microbulbifer rhizosphaerae</name>
    <dbReference type="NCBI Taxonomy" id="1562603"/>
    <lineage>
        <taxon>Bacteria</taxon>
        <taxon>Pseudomonadati</taxon>
        <taxon>Pseudomonadota</taxon>
        <taxon>Gammaproteobacteria</taxon>
        <taxon>Cellvibrionales</taxon>
        <taxon>Microbulbiferaceae</taxon>
        <taxon>Microbulbifer</taxon>
    </lineage>
</organism>
<dbReference type="AlphaFoldDB" id="A0A7W4Z923"/>
<keyword evidence="1" id="KW-0732">Signal</keyword>
<dbReference type="Proteomes" id="UP000535937">
    <property type="component" value="Unassembled WGS sequence"/>
</dbReference>
<proteinExistence type="predicted"/>
<feature type="signal peptide" evidence="1">
    <location>
        <begin position="1"/>
        <end position="21"/>
    </location>
</feature>
<dbReference type="InterPro" id="IPR013830">
    <property type="entry name" value="SGNH_hydro"/>
</dbReference>
<dbReference type="InterPro" id="IPR040794">
    <property type="entry name" value="CE2_N"/>
</dbReference>
<evidence type="ECO:0000259" key="3">
    <source>
        <dbReference type="Pfam" id="PF17996"/>
    </source>
</evidence>
<evidence type="ECO:0000313" key="4">
    <source>
        <dbReference type="EMBL" id="MBB3061182.1"/>
    </source>
</evidence>
<comment type="caution">
    <text evidence="4">The sequence shown here is derived from an EMBL/GenBank/DDBJ whole genome shotgun (WGS) entry which is preliminary data.</text>
</comment>
<keyword evidence="5" id="KW-1185">Reference proteome</keyword>
<evidence type="ECO:0000313" key="5">
    <source>
        <dbReference type="Proteomes" id="UP000535937"/>
    </source>
</evidence>
<dbReference type="InterPro" id="IPR036514">
    <property type="entry name" value="SGNH_hydro_sf"/>
</dbReference>
<dbReference type="CDD" id="cd01831">
    <property type="entry name" value="Endoglucanase_E_like"/>
    <property type="match status" value="1"/>
</dbReference>
<dbReference type="InterPro" id="IPR037461">
    <property type="entry name" value="CtCE2-like_dom"/>
</dbReference>
<dbReference type="PROSITE" id="PS51257">
    <property type="entry name" value="PROKAR_LIPOPROTEIN"/>
    <property type="match status" value="1"/>
</dbReference>
<evidence type="ECO:0000259" key="2">
    <source>
        <dbReference type="Pfam" id="PF13472"/>
    </source>
</evidence>
<gene>
    <name evidence="4" type="ORF">FHS09_002015</name>
</gene>
<dbReference type="InterPro" id="IPR052762">
    <property type="entry name" value="PCW_deacetylase/CE"/>
</dbReference>
<evidence type="ECO:0000256" key="1">
    <source>
        <dbReference type="SAM" id="SignalP"/>
    </source>
</evidence>
<feature type="chain" id="PRO_5031472742" evidence="1">
    <location>
        <begin position="22"/>
        <end position="377"/>
    </location>
</feature>
<sequence length="377" mass="40827">MKKYAIFFIVTALLISTSGCANEKAFYAAEAISGAGHAPLLDNSAEIDQFTVVKPADPNIEYYGRWDKSDPDSYHSYWGGAYLKVRFTGANVQIKLNKATTLLVKIDDAADKLFSNVNGTVDLTPDGLPPGTHTLRVAAQFDQKEIAFNGLVFDAEATTVAPSSSNNKIVEFIGDSITTGADTTYGNGAAFAWVAGDLLGVEHTQISDPGIALVDGYGAHPVGMESAYSKLQTPNYTTTSNWDFSTYTPAAIVVNLGSNDHYTDIDPALFQSRYIDFLAYLRHIYPNTEIFSLRLFNGWFETEVKNAVDARIAAGDAKVHYIDTSGWLEGYGTANPVDYVKKSSPSVHPSPLGHAKVAKQLAPALKPYLDSTRSPNP</sequence>
<dbReference type="PANTHER" id="PTHR37834:SF2">
    <property type="entry name" value="ESTERASE, SGNH HYDROLASE-TYPE"/>
    <property type="match status" value="1"/>
</dbReference>
<dbReference type="EMBL" id="JACHWZ010000008">
    <property type="protein sequence ID" value="MBB3061182.1"/>
    <property type="molecule type" value="Genomic_DNA"/>
</dbReference>
<dbReference type="SUPFAM" id="SSF52266">
    <property type="entry name" value="SGNH hydrolase"/>
    <property type="match status" value="1"/>
</dbReference>